<dbReference type="EMBL" id="MASW01000001">
    <property type="protein sequence ID" value="PXY31690.1"/>
    <property type="molecule type" value="Genomic_DNA"/>
</dbReference>
<name>A0A2V4B8X3_9PSEU</name>
<gene>
    <name evidence="1" type="ORF">BAY60_04830</name>
</gene>
<comment type="caution">
    <text evidence="1">The sequence shown here is derived from an EMBL/GenBank/DDBJ whole genome shotgun (WGS) entry which is preliminary data.</text>
</comment>
<organism evidence="1 2">
    <name type="scientific">Prauserella muralis</name>
    <dbReference type="NCBI Taxonomy" id="588067"/>
    <lineage>
        <taxon>Bacteria</taxon>
        <taxon>Bacillati</taxon>
        <taxon>Actinomycetota</taxon>
        <taxon>Actinomycetes</taxon>
        <taxon>Pseudonocardiales</taxon>
        <taxon>Pseudonocardiaceae</taxon>
        <taxon>Prauserella</taxon>
    </lineage>
</organism>
<accession>A0A2V4B8X3</accession>
<dbReference type="AlphaFoldDB" id="A0A2V4B8X3"/>
<dbReference type="Proteomes" id="UP000249915">
    <property type="component" value="Unassembled WGS sequence"/>
</dbReference>
<protein>
    <submittedName>
        <fullName evidence="1">Uncharacterized protein</fullName>
    </submittedName>
</protein>
<proteinExistence type="predicted"/>
<sequence length="133" mass="14064">MTTRITVAEPGPAPSAKNVAGPGAPNQPAHDSKGHLMVGTTTRYTEGLREDIRRYGSDPACAYAFLAAAVHGHLRGERHPEWLGVVVAELDAALAESDAVVYTPQELNALIDQATTPLRAELAELRARAGEVA</sequence>
<keyword evidence="2" id="KW-1185">Reference proteome</keyword>
<evidence type="ECO:0000313" key="2">
    <source>
        <dbReference type="Proteomes" id="UP000249915"/>
    </source>
</evidence>
<evidence type="ECO:0000313" key="1">
    <source>
        <dbReference type="EMBL" id="PXY31690.1"/>
    </source>
</evidence>
<reference evidence="1 2" key="1">
    <citation type="submission" date="2016-07" db="EMBL/GenBank/DDBJ databases">
        <title>Draft genome sequence of Prauserella muralis DSM 45305, isolated from a mould-covered wall in an indoor environment.</title>
        <authorList>
            <person name="Ruckert C."/>
            <person name="Albersmeier A."/>
            <person name="Jiang C.-L."/>
            <person name="Jiang Y."/>
            <person name="Kalinowski J."/>
            <person name="Schneider O."/>
            <person name="Winkler A."/>
            <person name="Zotchev S.B."/>
        </authorList>
    </citation>
    <scope>NUCLEOTIDE SEQUENCE [LARGE SCALE GENOMIC DNA]</scope>
    <source>
        <strain evidence="1 2">DSM 45305</strain>
    </source>
</reference>